<dbReference type="EMBL" id="JBFOLJ010000003">
    <property type="protein sequence ID" value="KAL2547351.1"/>
    <property type="molecule type" value="Genomic_DNA"/>
</dbReference>
<sequence>MSSPFRNAQRKHSIPNNDQCEGLDYYIDEDDLEGSTKADTGELARYKSHMMESDSPGTARPKGKNLESAKGGVDYNSENHLDDIKEECSRTEEGQRIGTMRGNFDIEVIYAKIQGRLERRAKRSFLEELSNCGLKKKFRERCPRTSVRGSPSSSPVICRVLALIEANS</sequence>
<evidence type="ECO:0000313" key="3">
    <source>
        <dbReference type="Proteomes" id="UP001604277"/>
    </source>
</evidence>
<protein>
    <submittedName>
        <fullName evidence="2">DIRP domain-containing protein</fullName>
    </submittedName>
</protein>
<comment type="caution">
    <text evidence="2">The sequence shown here is derived from an EMBL/GenBank/DDBJ whole genome shotgun (WGS) entry which is preliminary data.</text>
</comment>
<name>A0ABD1WCF3_9LAMI</name>
<feature type="region of interest" description="Disordered" evidence="1">
    <location>
        <begin position="1"/>
        <end position="22"/>
    </location>
</feature>
<evidence type="ECO:0000256" key="1">
    <source>
        <dbReference type="SAM" id="MobiDB-lite"/>
    </source>
</evidence>
<evidence type="ECO:0000313" key="2">
    <source>
        <dbReference type="EMBL" id="KAL2547351.1"/>
    </source>
</evidence>
<keyword evidence="3" id="KW-1185">Reference proteome</keyword>
<gene>
    <name evidence="2" type="ORF">Fot_08881</name>
</gene>
<dbReference type="AlphaFoldDB" id="A0ABD1WCF3"/>
<reference evidence="3" key="1">
    <citation type="submission" date="2024-07" db="EMBL/GenBank/DDBJ databases">
        <title>Two chromosome-level genome assemblies of Korean endemic species Abeliophyllum distichum and Forsythia ovata (Oleaceae).</title>
        <authorList>
            <person name="Jang H."/>
        </authorList>
    </citation>
    <scope>NUCLEOTIDE SEQUENCE [LARGE SCALE GENOMIC DNA]</scope>
</reference>
<proteinExistence type="predicted"/>
<dbReference type="Proteomes" id="UP001604277">
    <property type="component" value="Unassembled WGS sequence"/>
</dbReference>
<accession>A0ABD1WCF3</accession>
<organism evidence="2 3">
    <name type="scientific">Forsythia ovata</name>
    <dbReference type="NCBI Taxonomy" id="205694"/>
    <lineage>
        <taxon>Eukaryota</taxon>
        <taxon>Viridiplantae</taxon>
        <taxon>Streptophyta</taxon>
        <taxon>Embryophyta</taxon>
        <taxon>Tracheophyta</taxon>
        <taxon>Spermatophyta</taxon>
        <taxon>Magnoliopsida</taxon>
        <taxon>eudicotyledons</taxon>
        <taxon>Gunneridae</taxon>
        <taxon>Pentapetalae</taxon>
        <taxon>asterids</taxon>
        <taxon>lamiids</taxon>
        <taxon>Lamiales</taxon>
        <taxon>Oleaceae</taxon>
        <taxon>Forsythieae</taxon>
        <taxon>Forsythia</taxon>
    </lineage>
</organism>
<feature type="region of interest" description="Disordered" evidence="1">
    <location>
        <begin position="46"/>
        <end position="79"/>
    </location>
</feature>